<dbReference type="InterPro" id="IPR017568">
    <property type="entry name" value="3-oxoacyl-ACP_synth-2"/>
</dbReference>
<dbReference type="Pfam" id="PF00109">
    <property type="entry name" value="ketoacyl-synt"/>
    <property type="match status" value="1"/>
</dbReference>
<dbReference type="InterPro" id="IPR014031">
    <property type="entry name" value="Ketoacyl_synth_C"/>
</dbReference>
<comment type="pathway">
    <text evidence="1 11">Lipid metabolism; fatty acid biosynthesis.</text>
</comment>
<dbReference type="PANTHER" id="PTHR11712:SF336">
    <property type="entry name" value="3-OXOACYL-[ACYL-CARRIER-PROTEIN] SYNTHASE, MITOCHONDRIAL"/>
    <property type="match status" value="1"/>
</dbReference>
<feature type="active site" description="For beta-ketoacyl synthase activity" evidence="12">
    <location>
        <position position="162"/>
    </location>
</feature>
<dbReference type="PROSITE" id="PS00606">
    <property type="entry name" value="KS3_1"/>
    <property type="match status" value="1"/>
</dbReference>
<gene>
    <name evidence="15" type="ORF">MYP_2545</name>
</gene>
<accession>A0A098LEI2</accession>
<evidence type="ECO:0000256" key="6">
    <source>
        <dbReference type="ARBA" id="ARBA00022679"/>
    </source>
</evidence>
<dbReference type="GO" id="GO:0005829">
    <property type="term" value="C:cytosol"/>
    <property type="evidence" value="ECO:0007669"/>
    <property type="project" value="TreeGrafter"/>
</dbReference>
<dbReference type="EMBL" id="BBLT01000004">
    <property type="protein sequence ID" value="GAL85316.1"/>
    <property type="molecule type" value="Genomic_DNA"/>
</dbReference>
<dbReference type="PROSITE" id="PS52004">
    <property type="entry name" value="KS3_2"/>
    <property type="match status" value="1"/>
</dbReference>
<evidence type="ECO:0000259" key="14">
    <source>
        <dbReference type="PROSITE" id="PS52004"/>
    </source>
</evidence>
<keyword evidence="7" id="KW-0276">Fatty acid metabolism</keyword>
<sequence>MKRVVVTGMGAITPIGNSIHDFWNSVKQGISGANHISRFDTTHFKTKFACEVKNFNPLDFLDKKESRKMDLFCQYGIASTEEAIKDAGISFDTINKDKVGVIWSSGIGGFVTFQEEVLAYAQSKLPKFNPFFITKMISDIVPGYISIKFGLRGINFGTVSACASSTNAIIDAFNYLRLGKANIIIAGGSEAPIIDAGIGGFNAMKALSENNEEFSKASRPFDKTRDGFVLGEGSGTLILEELEHAKSRGARIYAEIIGGGLAADAYHITATHPEGIGAYLAMKDALEDARISPSEVDYINCHATSTPLGDPSELAAIDRLFNGQKINISATKSMTGHLLGAAGAVEAIIAIKSIEENIIPPTINTNDLSEINLSSDVEIITGKYKPSNVEVAMSNTFGFGGHNAIAIFRRFAE</sequence>
<evidence type="ECO:0000256" key="4">
    <source>
        <dbReference type="ARBA" id="ARBA00014657"/>
    </source>
</evidence>
<dbReference type="PIRSF" id="PIRSF000447">
    <property type="entry name" value="KAS_II"/>
    <property type="match status" value="1"/>
</dbReference>
<evidence type="ECO:0000256" key="13">
    <source>
        <dbReference type="RuleBase" id="RU003694"/>
    </source>
</evidence>
<dbReference type="Gene3D" id="3.40.47.10">
    <property type="match status" value="1"/>
</dbReference>
<evidence type="ECO:0000256" key="5">
    <source>
        <dbReference type="ARBA" id="ARBA00022516"/>
    </source>
</evidence>
<evidence type="ECO:0000256" key="3">
    <source>
        <dbReference type="ARBA" id="ARBA00012356"/>
    </source>
</evidence>
<keyword evidence="16" id="KW-1185">Reference proteome</keyword>
<evidence type="ECO:0000313" key="16">
    <source>
        <dbReference type="Proteomes" id="UP000030185"/>
    </source>
</evidence>
<feature type="domain" description="Ketosynthase family 3 (KS3)" evidence="14">
    <location>
        <begin position="1"/>
        <end position="410"/>
    </location>
</feature>
<dbReference type="NCBIfam" id="TIGR03150">
    <property type="entry name" value="fabF"/>
    <property type="match status" value="1"/>
</dbReference>
<comment type="catalytic activity">
    <reaction evidence="11">
        <text>(9Z)-hexadecenoyl-[ACP] + malonyl-[ACP] + H(+) = 3-oxo-(11Z)-octadecenoyl-[ACP] + holo-[ACP] + CO2</text>
        <dbReference type="Rhea" id="RHEA:55040"/>
        <dbReference type="Rhea" id="RHEA-COMP:9623"/>
        <dbReference type="Rhea" id="RHEA-COMP:9685"/>
        <dbReference type="Rhea" id="RHEA-COMP:10800"/>
        <dbReference type="Rhea" id="RHEA-COMP:14074"/>
        <dbReference type="ChEBI" id="CHEBI:15378"/>
        <dbReference type="ChEBI" id="CHEBI:16526"/>
        <dbReference type="ChEBI" id="CHEBI:64479"/>
        <dbReference type="ChEBI" id="CHEBI:78449"/>
        <dbReference type="ChEBI" id="CHEBI:83989"/>
        <dbReference type="ChEBI" id="CHEBI:138538"/>
        <dbReference type="EC" id="2.3.1.179"/>
    </reaction>
</comment>
<protein>
    <recommendedName>
        <fullName evidence="4 11">3-oxoacyl-[acyl-carrier-protein] synthase 2</fullName>
        <ecNumber evidence="3 11">2.3.1.179</ecNumber>
    </recommendedName>
</protein>
<comment type="catalytic activity">
    <reaction evidence="11">
        <text>a fatty acyl-[ACP] + malonyl-[ACP] + H(+) = a 3-oxoacyl-[ACP] + holo-[ACP] + CO2</text>
        <dbReference type="Rhea" id="RHEA:22836"/>
        <dbReference type="Rhea" id="RHEA-COMP:9623"/>
        <dbReference type="Rhea" id="RHEA-COMP:9685"/>
        <dbReference type="Rhea" id="RHEA-COMP:9916"/>
        <dbReference type="Rhea" id="RHEA-COMP:14125"/>
        <dbReference type="ChEBI" id="CHEBI:15378"/>
        <dbReference type="ChEBI" id="CHEBI:16526"/>
        <dbReference type="ChEBI" id="CHEBI:64479"/>
        <dbReference type="ChEBI" id="CHEBI:78449"/>
        <dbReference type="ChEBI" id="CHEBI:78776"/>
        <dbReference type="ChEBI" id="CHEBI:138651"/>
    </reaction>
</comment>
<dbReference type="eggNOG" id="COG0304">
    <property type="taxonomic scope" value="Bacteria"/>
</dbReference>
<evidence type="ECO:0000256" key="12">
    <source>
        <dbReference type="PIRSR" id="PIRSR000447-1"/>
    </source>
</evidence>
<dbReference type="RefSeq" id="WP_045463631.1">
    <property type="nucleotide sequence ID" value="NZ_BBLT01000004.1"/>
</dbReference>
<proteinExistence type="inferred from homology"/>
<dbReference type="FunFam" id="3.40.47.10:FF:000018">
    <property type="entry name" value="3-oxoacyl-[acyl-carrier-protein] synthase 2"/>
    <property type="match status" value="1"/>
</dbReference>
<keyword evidence="10 11" id="KW-0012">Acyltransferase</keyword>
<dbReference type="PANTHER" id="PTHR11712">
    <property type="entry name" value="POLYKETIDE SYNTHASE-RELATED"/>
    <property type="match status" value="1"/>
</dbReference>
<dbReference type="InterPro" id="IPR018201">
    <property type="entry name" value="Ketoacyl_synth_AS"/>
</dbReference>
<comment type="function">
    <text evidence="11">Involved in the type II fatty acid elongation cycle. Catalyzes the elongation of a wide range of acyl-ACP by the addition of two carbons from malonyl-ACP to an acyl acceptor. Can efficiently catalyze the conversion of palmitoleoyl-ACP (cis-hexadec-9-enoyl-ACP) to cis-vaccenoyl-ACP (cis-octadec-11-enoyl-ACP), an essential step in the thermal regulation of fatty acid composition.</text>
</comment>
<evidence type="ECO:0000313" key="15">
    <source>
        <dbReference type="EMBL" id="GAL85316.1"/>
    </source>
</evidence>
<dbReference type="OrthoDB" id="9808669at2"/>
<keyword evidence="5 11" id="KW-0444">Lipid biosynthesis</keyword>
<dbReference type="InterPro" id="IPR014030">
    <property type="entry name" value="Ketoacyl_synth_N"/>
</dbReference>
<keyword evidence="6 11" id="KW-0808">Transferase</keyword>
<name>A0A098LEI2_9BACT</name>
<comment type="caution">
    <text evidence="15">The sequence shown here is derived from an EMBL/GenBank/DDBJ whole genome shotgun (WGS) entry which is preliminary data.</text>
</comment>
<dbReference type="SMART" id="SM00825">
    <property type="entry name" value="PKS_KS"/>
    <property type="match status" value="1"/>
</dbReference>
<dbReference type="AlphaFoldDB" id="A0A098LEI2"/>
<dbReference type="NCBIfam" id="NF005589">
    <property type="entry name" value="PRK07314.1"/>
    <property type="match status" value="1"/>
</dbReference>
<evidence type="ECO:0000256" key="11">
    <source>
        <dbReference type="PIRNR" id="PIRNR000447"/>
    </source>
</evidence>
<dbReference type="GO" id="GO:0004315">
    <property type="term" value="F:3-oxoacyl-[acyl-carrier-protein] synthase activity"/>
    <property type="evidence" value="ECO:0007669"/>
    <property type="project" value="UniProtKB-UniRule"/>
</dbReference>
<evidence type="ECO:0000256" key="8">
    <source>
        <dbReference type="ARBA" id="ARBA00023098"/>
    </source>
</evidence>
<comment type="similarity">
    <text evidence="2 11 13">Belongs to the thiolase-like superfamily. Beta-ketoacyl-ACP synthases family.</text>
</comment>
<evidence type="ECO:0000256" key="9">
    <source>
        <dbReference type="ARBA" id="ARBA00023160"/>
    </source>
</evidence>
<dbReference type="GO" id="GO:0006633">
    <property type="term" value="P:fatty acid biosynthetic process"/>
    <property type="evidence" value="ECO:0007669"/>
    <property type="project" value="UniProtKB-UniRule"/>
</dbReference>
<keyword evidence="9 11" id="KW-0275">Fatty acid biosynthesis</keyword>
<dbReference type="Proteomes" id="UP000030185">
    <property type="component" value="Unassembled WGS sequence"/>
</dbReference>
<dbReference type="Pfam" id="PF02801">
    <property type="entry name" value="Ketoacyl-synt_C"/>
    <property type="match status" value="1"/>
</dbReference>
<dbReference type="InterPro" id="IPR020841">
    <property type="entry name" value="PKS_Beta-ketoAc_synthase_dom"/>
</dbReference>
<dbReference type="SUPFAM" id="SSF53901">
    <property type="entry name" value="Thiolase-like"/>
    <property type="match status" value="2"/>
</dbReference>
<dbReference type="InterPro" id="IPR016039">
    <property type="entry name" value="Thiolase-like"/>
</dbReference>
<evidence type="ECO:0000256" key="10">
    <source>
        <dbReference type="ARBA" id="ARBA00023315"/>
    </source>
</evidence>
<keyword evidence="8" id="KW-0443">Lipid metabolism</keyword>
<dbReference type="UniPathway" id="UPA00094"/>
<organism evidence="15 16">
    <name type="scientific">Sporocytophaga myxococcoides</name>
    <dbReference type="NCBI Taxonomy" id="153721"/>
    <lineage>
        <taxon>Bacteria</taxon>
        <taxon>Pseudomonadati</taxon>
        <taxon>Bacteroidota</taxon>
        <taxon>Cytophagia</taxon>
        <taxon>Cytophagales</taxon>
        <taxon>Cytophagaceae</taxon>
        <taxon>Sporocytophaga</taxon>
    </lineage>
</organism>
<dbReference type="InterPro" id="IPR000794">
    <property type="entry name" value="Beta-ketoacyl_synthase"/>
</dbReference>
<reference evidence="15 16" key="1">
    <citation type="submission" date="2014-09" db="EMBL/GenBank/DDBJ databases">
        <title>Sporocytophaga myxococcoides PG-01 genome sequencing.</title>
        <authorList>
            <person name="Liu L."/>
            <person name="Gao P.J."/>
            <person name="Chen G.J."/>
            <person name="Wang L.S."/>
        </authorList>
    </citation>
    <scope>NUCLEOTIDE SEQUENCE [LARGE SCALE GENOMIC DNA]</scope>
    <source>
        <strain evidence="15 16">PG-01</strain>
    </source>
</reference>
<dbReference type="CDD" id="cd00834">
    <property type="entry name" value="KAS_I_II"/>
    <property type="match status" value="1"/>
</dbReference>
<evidence type="ECO:0000256" key="7">
    <source>
        <dbReference type="ARBA" id="ARBA00022832"/>
    </source>
</evidence>
<dbReference type="STRING" id="153721.MYP_2545"/>
<dbReference type="EC" id="2.3.1.179" evidence="3 11"/>
<evidence type="ECO:0000256" key="1">
    <source>
        <dbReference type="ARBA" id="ARBA00005194"/>
    </source>
</evidence>
<evidence type="ECO:0000256" key="2">
    <source>
        <dbReference type="ARBA" id="ARBA00008467"/>
    </source>
</evidence>